<dbReference type="Proteomes" id="UP001159428">
    <property type="component" value="Unassembled WGS sequence"/>
</dbReference>
<keyword evidence="3" id="KW-1185">Reference proteome</keyword>
<sequence length="355" mass="38153">PPEFNNVSSDAVVLEGDPSITLECIADGEPAPNITWTKVYTHGIDSVVLGTGNQFVLETNRNNSGTYRCTTYNGIGTAPNRTVKVEVNYKPENLKFMVNDSVVCKGDVISITCSADGKPAVHTYQMFENEILVNDGKSSAAVWIRKYLKEGDFSYKCVANNTVGTAEKTVNVTVKGTVTFLNHPNNTNQNITEGSNVTLSCHVSGVPAPTVSWIKPGGQRHNGHMLEVTHINRTQAGEYRYEASNECGNATKTATIDVQYKPENVQLMSSAMNDKACRGIAMSFNCSANAYPGVTSYQLFENETAILNTIVSGILSGMGSETLVSGGVFVYRCVANNTVGTVSSMDVTVTVNGKP</sequence>
<proteinExistence type="predicted"/>
<feature type="domain" description="Ig-like" evidence="1">
    <location>
        <begin position="2"/>
        <end position="88"/>
    </location>
</feature>
<dbReference type="AlphaFoldDB" id="A0AAU9XXW7"/>
<feature type="domain" description="Ig-like" evidence="1">
    <location>
        <begin position="184"/>
        <end position="257"/>
    </location>
</feature>
<dbReference type="SUPFAM" id="SSF48726">
    <property type="entry name" value="Immunoglobulin"/>
    <property type="match status" value="2"/>
</dbReference>
<dbReference type="InterPro" id="IPR013783">
    <property type="entry name" value="Ig-like_fold"/>
</dbReference>
<dbReference type="Gene3D" id="2.60.40.10">
    <property type="entry name" value="Immunoglobulins"/>
    <property type="match status" value="4"/>
</dbReference>
<feature type="domain" description="Ig-like" evidence="1">
    <location>
        <begin position="91"/>
        <end position="173"/>
    </location>
</feature>
<protein>
    <recommendedName>
        <fullName evidence="1">Ig-like domain-containing protein</fullName>
    </recommendedName>
</protein>
<dbReference type="PANTHER" id="PTHR46013">
    <property type="entry name" value="VASCULAR CELL ADHESION MOLECULE 1"/>
    <property type="match status" value="1"/>
</dbReference>
<accession>A0AAU9XXW7</accession>
<dbReference type="InterPro" id="IPR007110">
    <property type="entry name" value="Ig-like_dom"/>
</dbReference>
<dbReference type="Pfam" id="PF13927">
    <property type="entry name" value="Ig_3"/>
    <property type="match status" value="2"/>
</dbReference>
<reference evidence="2 3" key="1">
    <citation type="submission" date="2022-05" db="EMBL/GenBank/DDBJ databases">
        <authorList>
            <consortium name="Genoscope - CEA"/>
            <person name="William W."/>
        </authorList>
    </citation>
    <scope>NUCLEOTIDE SEQUENCE [LARGE SCALE GENOMIC DNA]</scope>
</reference>
<dbReference type="EMBL" id="CALNXJ010000079">
    <property type="protein sequence ID" value="CAH3161289.1"/>
    <property type="molecule type" value="Genomic_DNA"/>
</dbReference>
<dbReference type="PANTHER" id="PTHR46013:SF7">
    <property type="entry name" value="IG-LIKE DOMAIN-CONTAINING PROTEIN"/>
    <property type="match status" value="1"/>
</dbReference>
<dbReference type="InterPro" id="IPR003598">
    <property type="entry name" value="Ig_sub2"/>
</dbReference>
<gene>
    <name evidence="2" type="ORF">PMEA_00032802</name>
</gene>
<evidence type="ECO:0000313" key="2">
    <source>
        <dbReference type="EMBL" id="CAH3161289.1"/>
    </source>
</evidence>
<evidence type="ECO:0000313" key="3">
    <source>
        <dbReference type="Proteomes" id="UP001159428"/>
    </source>
</evidence>
<dbReference type="InterPro" id="IPR003599">
    <property type="entry name" value="Ig_sub"/>
</dbReference>
<comment type="caution">
    <text evidence="2">The sequence shown here is derived from an EMBL/GenBank/DDBJ whole genome shotgun (WGS) entry which is preliminary data.</text>
</comment>
<feature type="non-terminal residue" evidence="2">
    <location>
        <position position="1"/>
    </location>
</feature>
<dbReference type="SMART" id="SM00409">
    <property type="entry name" value="IG"/>
    <property type="match status" value="3"/>
</dbReference>
<dbReference type="Pfam" id="PF13895">
    <property type="entry name" value="Ig_2"/>
    <property type="match status" value="1"/>
</dbReference>
<dbReference type="InterPro" id="IPR036179">
    <property type="entry name" value="Ig-like_dom_sf"/>
</dbReference>
<evidence type="ECO:0000259" key="1">
    <source>
        <dbReference type="PROSITE" id="PS50835"/>
    </source>
</evidence>
<name>A0AAU9XXW7_9CNID</name>
<organism evidence="2 3">
    <name type="scientific">Pocillopora meandrina</name>
    <dbReference type="NCBI Taxonomy" id="46732"/>
    <lineage>
        <taxon>Eukaryota</taxon>
        <taxon>Metazoa</taxon>
        <taxon>Cnidaria</taxon>
        <taxon>Anthozoa</taxon>
        <taxon>Hexacorallia</taxon>
        <taxon>Scleractinia</taxon>
        <taxon>Astrocoeniina</taxon>
        <taxon>Pocilloporidae</taxon>
        <taxon>Pocillopora</taxon>
    </lineage>
</organism>
<dbReference type="SMART" id="SM00408">
    <property type="entry name" value="IGc2"/>
    <property type="match status" value="2"/>
</dbReference>
<dbReference type="PROSITE" id="PS50835">
    <property type="entry name" value="IG_LIKE"/>
    <property type="match status" value="3"/>
</dbReference>